<evidence type="ECO:0000313" key="2">
    <source>
        <dbReference type="EMBL" id="BAT03113.1"/>
    </source>
</evidence>
<protein>
    <submittedName>
        <fullName evidence="2">Os07g0667350 protein</fullName>
    </submittedName>
</protein>
<keyword evidence="3" id="KW-1185">Reference proteome</keyword>
<organism evidence="2 3">
    <name type="scientific">Oryza sativa subsp. japonica</name>
    <name type="common">Rice</name>
    <dbReference type="NCBI Taxonomy" id="39947"/>
    <lineage>
        <taxon>Eukaryota</taxon>
        <taxon>Viridiplantae</taxon>
        <taxon>Streptophyta</taxon>
        <taxon>Embryophyta</taxon>
        <taxon>Tracheophyta</taxon>
        <taxon>Spermatophyta</taxon>
        <taxon>Magnoliopsida</taxon>
        <taxon>Liliopsida</taxon>
        <taxon>Poales</taxon>
        <taxon>Poaceae</taxon>
        <taxon>BOP clade</taxon>
        <taxon>Oryzoideae</taxon>
        <taxon>Oryzeae</taxon>
        <taxon>Oryzinae</taxon>
        <taxon>Oryza</taxon>
        <taxon>Oryza sativa</taxon>
    </lineage>
</organism>
<evidence type="ECO:0000313" key="3">
    <source>
        <dbReference type="Proteomes" id="UP000059680"/>
    </source>
</evidence>
<proteinExistence type="predicted"/>
<name>A0A0P0XA60_ORYSJ</name>
<dbReference type="EMBL" id="AP014963">
    <property type="protein sequence ID" value="BAT03113.1"/>
    <property type="molecule type" value="Genomic_DNA"/>
</dbReference>
<dbReference type="AlphaFoldDB" id="A0A0P0XA60"/>
<reference evidence="2 3" key="3">
    <citation type="journal article" date="2013" name="Rice">
        <title>Improvement of the Oryza sativa Nipponbare reference genome using next generation sequence and optical map data.</title>
        <authorList>
            <person name="Kawahara Y."/>
            <person name="de la Bastide M."/>
            <person name="Hamilton J.P."/>
            <person name="Kanamori H."/>
            <person name="McCombie W.R."/>
            <person name="Ouyang S."/>
            <person name="Schwartz D.C."/>
            <person name="Tanaka T."/>
            <person name="Wu J."/>
            <person name="Zhou S."/>
            <person name="Childs K.L."/>
            <person name="Davidson R.M."/>
            <person name="Lin H."/>
            <person name="Quesada-Ocampo L."/>
            <person name="Vaillancourt B."/>
            <person name="Sakai H."/>
            <person name="Lee S.S."/>
            <person name="Kim J."/>
            <person name="Numa H."/>
            <person name="Itoh T."/>
            <person name="Buell C.R."/>
            <person name="Matsumoto T."/>
        </authorList>
    </citation>
    <scope>NUCLEOTIDE SEQUENCE [LARGE SCALE GENOMIC DNA]</scope>
    <source>
        <strain evidence="3">cv. Nipponbare</strain>
    </source>
</reference>
<evidence type="ECO:0000256" key="1">
    <source>
        <dbReference type="SAM" id="MobiDB-lite"/>
    </source>
</evidence>
<feature type="region of interest" description="Disordered" evidence="1">
    <location>
        <begin position="73"/>
        <end position="94"/>
    </location>
</feature>
<accession>A0A0P0XA60</accession>
<dbReference type="PaxDb" id="39947-A0A0P0XA60"/>
<reference evidence="3" key="1">
    <citation type="journal article" date="2005" name="Nature">
        <title>The map-based sequence of the rice genome.</title>
        <authorList>
            <consortium name="International rice genome sequencing project (IRGSP)"/>
            <person name="Matsumoto T."/>
            <person name="Wu J."/>
            <person name="Kanamori H."/>
            <person name="Katayose Y."/>
            <person name="Fujisawa M."/>
            <person name="Namiki N."/>
            <person name="Mizuno H."/>
            <person name="Yamamoto K."/>
            <person name="Antonio B.A."/>
            <person name="Baba T."/>
            <person name="Sakata K."/>
            <person name="Nagamura Y."/>
            <person name="Aoki H."/>
            <person name="Arikawa K."/>
            <person name="Arita K."/>
            <person name="Bito T."/>
            <person name="Chiden Y."/>
            <person name="Fujitsuka N."/>
            <person name="Fukunaka R."/>
            <person name="Hamada M."/>
            <person name="Harada C."/>
            <person name="Hayashi A."/>
            <person name="Hijishita S."/>
            <person name="Honda M."/>
            <person name="Hosokawa S."/>
            <person name="Ichikawa Y."/>
            <person name="Idonuma A."/>
            <person name="Iijima M."/>
            <person name="Ikeda M."/>
            <person name="Ikeno M."/>
            <person name="Ito K."/>
            <person name="Ito S."/>
            <person name="Ito T."/>
            <person name="Ito Y."/>
            <person name="Ito Y."/>
            <person name="Iwabuchi A."/>
            <person name="Kamiya K."/>
            <person name="Karasawa W."/>
            <person name="Kurita K."/>
            <person name="Katagiri S."/>
            <person name="Kikuta A."/>
            <person name="Kobayashi H."/>
            <person name="Kobayashi N."/>
            <person name="Machita K."/>
            <person name="Maehara T."/>
            <person name="Masukawa M."/>
            <person name="Mizubayashi T."/>
            <person name="Mukai Y."/>
            <person name="Nagasaki H."/>
            <person name="Nagata Y."/>
            <person name="Naito S."/>
            <person name="Nakashima M."/>
            <person name="Nakama Y."/>
            <person name="Nakamichi Y."/>
            <person name="Nakamura M."/>
            <person name="Meguro A."/>
            <person name="Negishi M."/>
            <person name="Ohta I."/>
            <person name="Ohta T."/>
            <person name="Okamoto M."/>
            <person name="Ono N."/>
            <person name="Saji S."/>
            <person name="Sakaguchi M."/>
            <person name="Sakai K."/>
            <person name="Shibata M."/>
            <person name="Shimokawa T."/>
            <person name="Song J."/>
            <person name="Takazaki Y."/>
            <person name="Terasawa K."/>
            <person name="Tsugane M."/>
            <person name="Tsuji K."/>
            <person name="Ueda S."/>
            <person name="Waki K."/>
            <person name="Yamagata H."/>
            <person name="Yamamoto M."/>
            <person name="Yamamoto S."/>
            <person name="Yamane H."/>
            <person name="Yoshiki S."/>
            <person name="Yoshihara R."/>
            <person name="Yukawa K."/>
            <person name="Zhong H."/>
            <person name="Yano M."/>
            <person name="Yuan Q."/>
            <person name="Ouyang S."/>
            <person name="Liu J."/>
            <person name="Jones K.M."/>
            <person name="Gansberger K."/>
            <person name="Moffat K."/>
            <person name="Hill J."/>
            <person name="Bera J."/>
            <person name="Fadrosh D."/>
            <person name="Jin S."/>
            <person name="Johri S."/>
            <person name="Kim M."/>
            <person name="Overton L."/>
            <person name="Reardon M."/>
            <person name="Tsitrin T."/>
            <person name="Vuong H."/>
            <person name="Weaver B."/>
            <person name="Ciecko A."/>
            <person name="Tallon L."/>
            <person name="Jackson J."/>
            <person name="Pai G."/>
            <person name="Aken S.V."/>
            <person name="Utterback T."/>
            <person name="Reidmuller S."/>
            <person name="Feldblyum T."/>
            <person name="Hsiao J."/>
            <person name="Zismann V."/>
            <person name="Iobst S."/>
            <person name="de Vazeille A.R."/>
            <person name="Buell C.R."/>
            <person name="Ying K."/>
            <person name="Li Y."/>
            <person name="Lu T."/>
            <person name="Huang Y."/>
            <person name="Zhao Q."/>
            <person name="Feng Q."/>
            <person name="Zhang L."/>
            <person name="Zhu J."/>
            <person name="Weng Q."/>
            <person name="Mu J."/>
            <person name="Lu Y."/>
            <person name="Fan D."/>
            <person name="Liu Y."/>
            <person name="Guan J."/>
            <person name="Zhang Y."/>
            <person name="Yu S."/>
            <person name="Liu X."/>
            <person name="Zhang Y."/>
            <person name="Hong G."/>
            <person name="Han B."/>
            <person name="Choisne N."/>
            <person name="Demange N."/>
            <person name="Orjeda G."/>
            <person name="Samain S."/>
            <person name="Cattolico L."/>
            <person name="Pelletier E."/>
            <person name="Couloux A."/>
            <person name="Segurens B."/>
            <person name="Wincker P."/>
            <person name="D'Hont A."/>
            <person name="Scarpelli C."/>
            <person name="Weissenbach J."/>
            <person name="Salanoubat M."/>
            <person name="Quetier F."/>
            <person name="Yu Y."/>
            <person name="Kim H.R."/>
            <person name="Rambo T."/>
            <person name="Currie J."/>
            <person name="Collura K."/>
            <person name="Luo M."/>
            <person name="Yang T."/>
            <person name="Ammiraju J.S.S."/>
            <person name="Engler F."/>
            <person name="Soderlund C."/>
            <person name="Wing R.A."/>
            <person name="Palmer L.E."/>
            <person name="de la Bastide M."/>
            <person name="Spiegel L."/>
            <person name="Nascimento L."/>
            <person name="Zutavern T."/>
            <person name="O'Shaughnessy A."/>
            <person name="Dike S."/>
            <person name="Dedhia N."/>
            <person name="Preston R."/>
            <person name="Balija V."/>
            <person name="McCombie W.R."/>
            <person name="Chow T."/>
            <person name="Chen H."/>
            <person name="Chung M."/>
            <person name="Chen C."/>
            <person name="Shaw J."/>
            <person name="Wu H."/>
            <person name="Hsiao K."/>
            <person name="Chao Y."/>
            <person name="Chu M."/>
            <person name="Cheng C."/>
            <person name="Hour A."/>
            <person name="Lee P."/>
            <person name="Lin S."/>
            <person name="Lin Y."/>
            <person name="Liou J."/>
            <person name="Liu S."/>
            <person name="Hsing Y."/>
            <person name="Raghuvanshi S."/>
            <person name="Mohanty A."/>
            <person name="Bharti A.K."/>
            <person name="Gaur A."/>
            <person name="Gupta V."/>
            <person name="Kumar D."/>
            <person name="Ravi V."/>
            <person name="Vij S."/>
            <person name="Kapur A."/>
            <person name="Khurana P."/>
            <person name="Khurana P."/>
            <person name="Khurana J.P."/>
            <person name="Tyagi A.K."/>
            <person name="Gaikwad K."/>
            <person name="Singh A."/>
            <person name="Dalal V."/>
            <person name="Srivastava S."/>
            <person name="Dixit A."/>
            <person name="Pal A.K."/>
            <person name="Ghazi I.A."/>
            <person name="Yadav M."/>
            <person name="Pandit A."/>
            <person name="Bhargava A."/>
            <person name="Sureshbabu K."/>
            <person name="Batra K."/>
            <person name="Sharma T.R."/>
            <person name="Mohapatra T."/>
            <person name="Singh N.K."/>
            <person name="Messing J."/>
            <person name="Nelson A.B."/>
            <person name="Fuks G."/>
            <person name="Kavchok S."/>
            <person name="Keizer G."/>
            <person name="Linton E."/>
            <person name="Llaca V."/>
            <person name="Song R."/>
            <person name="Tanyolac B."/>
            <person name="Young S."/>
            <person name="Ho-Il K."/>
            <person name="Hahn J.H."/>
            <person name="Sangsakoo G."/>
            <person name="Vanavichit A."/>
            <person name="de Mattos Luiz.A.T."/>
            <person name="Zimmer P.D."/>
            <person name="Malone G."/>
            <person name="Dellagostin O."/>
            <person name="de Oliveira A.C."/>
            <person name="Bevan M."/>
            <person name="Bancroft I."/>
            <person name="Minx P."/>
            <person name="Cordum H."/>
            <person name="Wilson R."/>
            <person name="Cheng Z."/>
            <person name="Jin W."/>
            <person name="Jiang J."/>
            <person name="Leong S.A."/>
            <person name="Iwama H."/>
            <person name="Gojobori T."/>
            <person name="Itoh T."/>
            <person name="Niimura Y."/>
            <person name="Fujii Y."/>
            <person name="Habara T."/>
            <person name="Sakai H."/>
            <person name="Sato Y."/>
            <person name="Wilson G."/>
            <person name="Kumar K."/>
            <person name="McCouch S."/>
            <person name="Juretic N."/>
            <person name="Hoen D."/>
            <person name="Wright S."/>
            <person name="Bruskiewich R."/>
            <person name="Bureau T."/>
            <person name="Miyao A."/>
            <person name="Hirochika H."/>
            <person name="Nishikawa T."/>
            <person name="Kadowaki K."/>
            <person name="Sugiura M."/>
            <person name="Burr B."/>
            <person name="Sasaki T."/>
        </authorList>
    </citation>
    <scope>NUCLEOTIDE SEQUENCE [LARGE SCALE GENOMIC DNA]</scope>
    <source>
        <strain evidence="3">cv. Nipponbare</strain>
    </source>
</reference>
<gene>
    <name evidence="2" type="ordered locus">Os07g0667350</name>
    <name evidence="2" type="ORF">OSNPB_070667350</name>
</gene>
<feature type="compositionally biased region" description="Basic and acidic residues" evidence="1">
    <location>
        <begin position="73"/>
        <end position="83"/>
    </location>
</feature>
<feature type="non-terminal residue" evidence="2">
    <location>
        <position position="94"/>
    </location>
</feature>
<dbReference type="Proteomes" id="UP000059680">
    <property type="component" value="Chromosome 7"/>
</dbReference>
<sequence length="94" mass="10273">MMPLEGILMVNSKSTIATYLRGGWCEERSEAMAGGGRHDDVIQAQHLWRLLLPARGPPAVVGRLVGIAADDTEDRRELPDRRATRVPFHGGAVV</sequence>
<reference evidence="2 3" key="2">
    <citation type="journal article" date="2013" name="Plant Cell Physiol.">
        <title>Rice Annotation Project Database (RAP-DB): an integrative and interactive database for rice genomics.</title>
        <authorList>
            <person name="Sakai H."/>
            <person name="Lee S.S."/>
            <person name="Tanaka T."/>
            <person name="Numa H."/>
            <person name="Kim J."/>
            <person name="Kawahara Y."/>
            <person name="Wakimoto H."/>
            <person name="Yang C.C."/>
            <person name="Iwamoto M."/>
            <person name="Abe T."/>
            <person name="Yamada Y."/>
            <person name="Muto A."/>
            <person name="Inokuchi H."/>
            <person name="Ikemura T."/>
            <person name="Matsumoto T."/>
            <person name="Sasaki T."/>
            <person name="Itoh T."/>
        </authorList>
    </citation>
    <scope>NUCLEOTIDE SEQUENCE [LARGE SCALE GENOMIC DNA]</scope>
    <source>
        <strain evidence="3">cv. Nipponbare</strain>
    </source>
</reference>
<dbReference type="InParanoid" id="A0A0P0XA60"/>